<keyword evidence="3 6" id="KW-0812">Transmembrane</keyword>
<evidence type="ECO:0000259" key="8">
    <source>
        <dbReference type="Pfam" id="PF24160"/>
    </source>
</evidence>
<evidence type="ECO:0000256" key="1">
    <source>
        <dbReference type="ARBA" id="ARBA00004370"/>
    </source>
</evidence>
<evidence type="ECO:0008006" key="11">
    <source>
        <dbReference type="Google" id="ProtNLM"/>
    </source>
</evidence>
<dbReference type="RefSeq" id="XP_016606565.1">
    <property type="nucleotide sequence ID" value="XM_016754425.1"/>
</dbReference>
<evidence type="ECO:0000256" key="3">
    <source>
        <dbReference type="ARBA" id="ARBA00022692"/>
    </source>
</evidence>
<keyword evidence="5 6" id="KW-0472">Membrane</keyword>
<keyword evidence="10" id="KW-1185">Reference proteome</keyword>
<evidence type="ECO:0000256" key="5">
    <source>
        <dbReference type="ARBA" id="ARBA00023136"/>
    </source>
</evidence>
<dbReference type="VEuPathDB" id="FungiDB:SPPG_06218"/>
<evidence type="ECO:0000256" key="4">
    <source>
        <dbReference type="ARBA" id="ARBA00022989"/>
    </source>
</evidence>
<feature type="domain" description="Protein root UVB sensitive/RUS" evidence="7">
    <location>
        <begin position="111"/>
        <end position="342"/>
    </location>
</feature>
<proteinExistence type="inferred from homology"/>
<name>A0A0L0HAD2_SPIPD</name>
<dbReference type="GO" id="GO:0016020">
    <property type="term" value="C:membrane"/>
    <property type="evidence" value="ECO:0007669"/>
    <property type="project" value="UniProtKB-SubCell"/>
</dbReference>
<keyword evidence="4 6" id="KW-1133">Transmembrane helix</keyword>
<evidence type="ECO:0000256" key="2">
    <source>
        <dbReference type="ARBA" id="ARBA00007558"/>
    </source>
</evidence>
<protein>
    <recommendedName>
        <fullName evidence="11">DUF647-domain-containing protein</fullName>
    </recommendedName>
</protein>
<sequence length="499" mass="55498">MKAALNDFQLSIRSSIPVQFITFFIRMLTTFCQLQSRRTLIHLRHHIRRHAPFLIRRHPSTTSISKPLLTESINGRERVYTKPSHPSKPLLYAWTADAGTRMGVWRGGVLGWIKAMFLPVGYPGSVHPVYAKVHVYQFVETLIWSTVSVLCNQAMLSSIGVGSPAATTGAVAIQWVLKDGIGEIGKLFFIQRFSRSFDSHPKTWKLVGEVSSLGGAFLQLCTAIAPGGWFLGLAGVGYALRSIHYSIWGATHMTFTRNFALQGNVGDLVAKDDSQMSVAHLLGMLIGVCAITFSHTPTFLFTTFFLLGPLHFTTTLALLRAARFEVLNQTTLALVCWKFVREGRVSGVEELRPYEKWFGEWIKNDVPVARIRIGVEVNTAFKEAGEVEGVLSVLKAENYLLTPTPNPCLLLHPSATPHDIIKGMLHATAIHTLLTENPTAEPLKALASSHAWAIEKFPGFVVEIDEKGWQSDAVFWEDVGRRVVWDREIPVIEEENGSV</sequence>
<dbReference type="PANTHER" id="PTHR12770:SF31">
    <property type="entry name" value="RUS FAMILY MEMBER 1"/>
    <property type="match status" value="1"/>
</dbReference>
<dbReference type="OMA" id="VAVQWII"/>
<dbReference type="InterPro" id="IPR054549">
    <property type="entry name" value="UVB_sens_RUS_dom"/>
</dbReference>
<comment type="similarity">
    <text evidence="2">Belongs to the RUS1 family.</text>
</comment>
<accession>A0A0L0HAD2</accession>
<dbReference type="InterPro" id="IPR006968">
    <property type="entry name" value="RUS_fam"/>
</dbReference>
<evidence type="ECO:0000259" key="7">
    <source>
        <dbReference type="Pfam" id="PF04884"/>
    </source>
</evidence>
<feature type="transmembrane region" description="Helical" evidence="6">
    <location>
        <begin position="276"/>
        <end position="293"/>
    </location>
</feature>
<organism evidence="9 10">
    <name type="scientific">Spizellomyces punctatus (strain DAOM BR117)</name>
    <dbReference type="NCBI Taxonomy" id="645134"/>
    <lineage>
        <taxon>Eukaryota</taxon>
        <taxon>Fungi</taxon>
        <taxon>Fungi incertae sedis</taxon>
        <taxon>Chytridiomycota</taxon>
        <taxon>Chytridiomycota incertae sedis</taxon>
        <taxon>Chytridiomycetes</taxon>
        <taxon>Spizellomycetales</taxon>
        <taxon>Spizellomycetaceae</taxon>
        <taxon>Spizellomyces</taxon>
    </lineage>
</organism>
<evidence type="ECO:0000313" key="9">
    <source>
        <dbReference type="EMBL" id="KNC98525.1"/>
    </source>
</evidence>
<comment type="subcellular location">
    <subcellularLocation>
        <location evidence="1">Membrane</location>
    </subcellularLocation>
</comment>
<dbReference type="OrthoDB" id="19606at2759"/>
<dbReference type="InterPro" id="IPR055412">
    <property type="entry name" value="UVB_sens_C"/>
</dbReference>
<dbReference type="AlphaFoldDB" id="A0A0L0HAD2"/>
<dbReference type="Pfam" id="PF24160">
    <property type="entry name" value="UVB_sens_C"/>
    <property type="match status" value="1"/>
</dbReference>
<dbReference type="Pfam" id="PF04884">
    <property type="entry name" value="UVB_sens_prot"/>
    <property type="match status" value="1"/>
</dbReference>
<dbReference type="InParanoid" id="A0A0L0HAD2"/>
<dbReference type="EMBL" id="KQ257460">
    <property type="protein sequence ID" value="KNC98525.1"/>
    <property type="molecule type" value="Genomic_DNA"/>
</dbReference>
<reference evidence="9 10" key="1">
    <citation type="submission" date="2009-08" db="EMBL/GenBank/DDBJ databases">
        <title>The Genome Sequence of Spizellomyces punctatus strain DAOM BR117.</title>
        <authorList>
            <consortium name="The Broad Institute Genome Sequencing Platform"/>
            <person name="Russ C."/>
            <person name="Cuomo C."/>
            <person name="Shea T."/>
            <person name="Young S.K."/>
            <person name="Zeng Q."/>
            <person name="Koehrsen M."/>
            <person name="Haas B."/>
            <person name="Borodovsky M."/>
            <person name="Guigo R."/>
            <person name="Alvarado L."/>
            <person name="Berlin A."/>
            <person name="Bochicchio J."/>
            <person name="Borenstein D."/>
            <person name="Chapman S."/>
            <person name="Chen Z."/>
            <person name="Engels R."/>
            <person name="Freedman E."/>
            <person name="Gellesch M."/>
            <person name="Goldberg J."/>
            <person name="Griggs A."/>
            <person name="Gujja S."/>
            <person name="Heiman D."/>
            <person name="Hepburn T."/>
            <person name="Howarth C."/>
            <person name="Jen D."/>
            <person name="Larson L."/>
            <person name="Lewis B."/>
            <person name="Mehta T."/>
            <person name="Park D."/>
            <person name="Pearson M."/>
            <person name="Roberts A."/>
            <person name="Saif S."/>
            <person name="Shenoy N."/>
            <person name="Sisk P."/>
            <person name="Stolte C."/>
            <person name="Sykes S."/>
            <person name="Thomson T."/>
            <person name="Walk T."/>
            <person name="White J."/>
            <person name="Yandava C."/>
            <person name="Burger G."/>
            <person name="Gray M.W."/>
            <person name="Holland P.W.H."/>
            <person name="King N."/>
            <person name="Lang F.B.F."/>
            <person name="Roger A.J."/>
            <person name="Ruiz-Trillo I."/>
            <person name="Lander E."/>
            <person name="Nusbaum C."/>
        </authorList>
    </citation>
    <scope>NUCLEOTIDE SEQUENCE [LARGE SCALE GENOMIC DNA]</scope>
    <source>
        <strain evidence="9 10">DAOM BR117</strain>
    </source>
</reference>
<dbReference type="GeneID" id="27689541"/>
<evidence type="ECO:0000256" key="6">
    <source>
        <dbReference type="SAM" id="Phobius"/>
    </source>
</evidence>
<dbReference type="Proteomes" id="UP000053201">
    <property type="component" value="Unassembled WGS sequence"/>
</dbReference>
<gene>
    <name evidence="9" type="ORF">SPPG_06218</name>
</gene>
<evidence type="ECO:0000313" key="10">
    <source>
        <dbReference type="Proteomes" id="UP000053201"/>
    </source>
</evidence>
<dbReference type="PANTHER" id="PTHR12770">
    <property type="entry name" value="RUS1 FAMILY PROTEIN C16ORF58"/>
    <property type="match status" value="1"/>
</dbReference>
<dbReference type="eggNOG" id="KOG4249">
    <property type="taxonomic scope" value="Eukaryota"/>
</dbReference>
<feature type="domain" description="Root UVB sensitive protein C-terminal" evidence="8">
    <location>
        <begin position="369"/>
        <end position="472"/>
    </location>
</feature>